<dbReference type="GO" id="GO:0005874">
    <property type="term" value="C:microtubule"/>
    <property type="evidence" value="ECO:0007669"/>
    <property type="project" value="UniProtKB-KW"/>
</dbReference>
<protein>
    <recommendedName>
        <fullName evidence="15">Nucleolar and spindle associated protein 1</fullName>
    </recommendedName>
</protein>
<reference evidence="13" key="2">
    <citation type="submission" date="2025-08" db="UniProtKB">
        <authorList>
            <consortium name="Ensembl"/>
        </authorList>
    </citation>
    <scope>IDENTIFICATION</scope>
</reference>
<keyword evidence="8" id="KW-0238">DNA-binding</keyword>
<evidence type="ECO:0000313" key="13">
    <source>
        <dbReference type="Ensembl" id="ENSPMRP00000000353.1"/>
    </source>
</evidence>
<dbReference type="Proteomes" id="UP000472272">
    <property type="component" value="Chromosome 1"/>
</dbReference>
<dbReference type="AlphaFoldDB" id="A0A670HL55"/>
<dbReference type="InterPro" id="IPR026756">
    <property type="entry name" value="NuSAP"/>
</dbReference>
<reference evidence="13" key="3">
    <citation type="submission" date="2025-09" db="UniProtKB">
        <authorList>
            <consortium name="Ensembl"/>
        </authorList>
    </citation>
    <scope>IDENTIFICATION</scope>
</reference>
<feature type="region of interest" description="Disordered" evidence="12">
    <location>
        <begin position="29"/>
        <end position="79"/>
    </location>
</feature>
<evidence type="ECO:0000256" key="10">
    <source>
        <dbReference type="ARBA" id="ARBA00023242"/>
    </source>
</evidence>
<dbReference type="GO" id="GO:0005730">
    <property type="term" value="C:nucleolus"/>
    <property type="evidence" value="ECO:0007669"/>
    <property type="project" value="TreeGrafter"/>
</dbReference>
<keyword evidence="7" id="KW-0498">Mitosis</keyword>
<dbReference type="Pfam" id="PF16006">
    <property type="entry name" value="NUSAP"/>
    <property type="match status" value="1"/>
</dbReference>
<dbReference type="GO" id="GO:0040001">
    <property type="term" value="P:establishment of mitotic spindle localization"/>
    <property type="evidence" value="ECO:0007669"/>
    <property type="project" value="InterPro"/>
</dbReference>
<evidence type="ECO:0000313" key="14">
    <source>
        <dbReference type="Proteomes" id="UP000472272"/>
    </source>
</evidence>
<evidence type="ECO:0000256" key="11">
    <source>
        <dbReference type="ARBA" id="ARBA00023306"/>
    </source>
</evidence>
<evidence type="ECO:0000256" key="2">
    <source>
        <dbReference type="ARBA" id="ARBA00004186"/>
    </source>
</evidence>
<evidence type="ECO:0000256" key="1">
    <source>
        <dbReference type="ARBA" id="ARBA00004123"/>
    </source>
</evidence>
<keyword evidence="10" id="KW-0539">Nucleus</keyword>
<evidence type="ECO:0000256" key="4">
    <source>
        <dbReference type="ARBA" id="ARBA00022490"/>
    </source>
</evidence>
<evidence type="ECO:0000256" key="8">
    <source>
        <dbReference type="ARBA" id="ARBA00023125"/>
    </source>
</evidence>
<evidence type="ECO:0000256" key="7">
    <source>
        <dbReference type="ARBA" id="ARBA00022776"/>
    </source>
</evidence>
<evidence type="ECO:0000256" key="5">
    <source>
        <dbReference type="ARBA" id="ARBA00022618"/>
    </source>
</evidence>
<comment type="subcellular location">
    <subcellularLocation>
        <location evidence="2">Cytoplasm</location>
        <location evidence="2">Cytoskeleton</location>
        <location evidence="2">Spindle</location>
    </subcellularLocation>
    <subcellularLocation>
        <location evidence="1">Nucleus</location>
    </subcellularLocation>
</comment>
<comment type="similarity">
    <text evidence="3">Belongs to the NUSAP family.</text>
</comment>
<name>A0A670HL55_PODMU</name>
<keyword evidence="5" id="KW-0132">Cell division</keyword>
<dbReference type="PANTHER" id="PTHR15874">
    <property type="entry name" value="NUCLEOLAR AND SPINDLE-ASSOCIATED PROTEIN 1"/>
    <property type="match status" value="1"/>
</dbReference>
<dbReference type="Ensembl" id="ENSPMRT00000000374.1">
    <property type="protein sequence ID" value="ENSPMRP00000000353.1"/>
    <property type="gene ID" value="ENSPMRG00000000273.1"/>
</dbReference>
<proteinExistence type="inferred from homology"/>
<feature type="compositionally biased region" description="Polar residues" evidence="12">
    <location>
        <begin position="131"/>
        <end position="161"/>
    </location>
</feature>
<reference evidence="13 14" key="1">
    <citation type="journal article" date="2019" name="Proc. Natl. Acad. Sci. U.S.A.">
        <title>Regulatory changes in pterin and carotenoid genes underlie balanced color polymorphisms in the wall lizard.</title>
        <authorList>
            <person name="Andrade P."/>
            <person name="Pinho C."/>
            <person name="Perez I de Lanuza G."/>
            <person name="Afonso S."/>
            <person name="Brejcha J."/>
            <person name="Rubin C.J."/>
            <person name="Wallerman O."/>
            <person name="Pereira P."/>
            <person name="Sabatino S.J."/>
            <person name="Bellati A."/>
            <person name="Pellitteri-Rosa D."/>
            <person name="Bosakova Z."/>
            <person name="Bunikis I."/>
            <person name="Carretero M.A."/>
            <person name="Feiner N."/>
            <person name="Marsik P."/>
            <person name="Pauperio F."/>
            <person name="Salvi D."/>
            <person name="Soler L."/>
            <person name="While G.M."/>
            <person name="Uller T."/>
            <person name="Font E."/>
            <person name="Andersson L."/>
            <person name="Carneiro M."/>
        </authorList>
    </citation>
    <scope>NUCLEOTIDE SEQUENCE</scope>
</reference>
<dbReference type="GO" id="GO:0003677">
    <property type="term" value="F:DNA binding"/>
    <property type="evidence" value="ECO:0007669"/>
    <property type="project" value="UniProtKB-KW"/>
</dbReference>
<accession>A0A670HL55</accession>
<dbReference type="OMA" id="SKENTVC"/>
<evidence type="ECO:0000256" key="12">
    <source>
        <dbReference type="SAM" id="MobiDB-lite"/>
    </source>
</evidence>
<keyword evidence="9" id="KW-0206">Cytoskeleton</keyword>
<evidence type="ECO:0000256" key="3">
    <source>
        <dbReference type="ARBA" id="ARBA00009702"/>
    </source>
</evidence>
<dbReference type="PANTHER" id="PTHR15874:SF1">
    <property type="entry name" value="NUCLEOLAR AND SPINDLE-ASSOCIATED PROTEIN 1"/>
    <property type="match status" value="1"/>
</dbReference>
<feature type="region of interest" description="Disordered" evidence="12">
    <location>
        <begin position="188"/>
        <end position="254"/>
    </location>
</feature>
<dbReference type="GeneTree" id="ENSGT00390000006370"/>
<dbReference type="GO" id="GO:0072686">
    <property type="term" value="C:mitotic spindle"/>
    <property type="evidence" value="ECO:0007669"/>
    <property type="project" value="TreeGrafter"/>
</dbReference>
<feature type="region of interest" description="Disordered" evidence="12">
    <location>
        <begin position="104"/>
        <end position="161"/>
    </location>
</feature>
<keyword evidence="14" id="KW-1185">Reference proteome</keyword>
<dbReference type="GO" id="GO:0008017">
    <property type="term" value="F:microtubule binding"/>
    <property type="evidence" value="ECO:0007669"/>
    <property type="project" value="TreeGrafter"/>
</dbReference>
<organism evidence="13 14">
    <name type="scientific">Podarcis muralis</name>
    <name type="common">Wall lizard</name>
    <name type="synonym">Lacerta muralis</name>
    <dbReference type="NCBI Taxonomy" id="64176"/>
    <lineage>
        <taxon>Eukaryota</taxon>
        <taxon>Metazoa</taxon>
        <taxon>Chordata</taxon>
        <taxon>Craniata</taxon>
        <taxon>Vertebrata</taxon>
        <taxon>Euteleostomi</taxon>
        <taxon>Lepidosauria</taxon>
        <taxon>Squamata</taxon>
        <taxon>Bifurcata</taxon>
        <taxon>Unidentata</taxon>
        <taxon>Episquamata</taxon>
        <taxon>Laterata</taxon>
        <taxon>Lacertibaenia</taxon>
        <taxon>Lacertidae</taxon>
        <taxon>Podarcis</taxon>
    </lineage>
</organism>
<dbReference type="GO" id="GO:0007076">
    <property type="term" value="P:mitotic chromosome condensation"/>
    <property type="evidence" value="ECO:0007669"/>
    <property type="project" value="TreeGrafter"/>
</dbReference>
<sequence length="254" mass="28742">MQSIDEYIERKNKMIRNFSNSVNEVKMLAQKTSQNSSSKKRSSSRGFLLSPYPQRNKQSAVCTPVNLRHSPRNSSGTANKSILSQKSIFSSTCLSTTKMNVRFSTSTKDNEHKRSLTKTPSRKTPFPNVGTPASQESNKSTTMTNSKGSATKHQSAEIPTNSAVTPFKFEATSAKKPVFDLQASLSRPLGYQPHKGKLKPWGKSKENLQSPCSHKRNYKQPLLQTREERRERHVQERKQRKDEVLRSRRGLTVT</sequence>
<evidence type="ECO:0000256" key="9">
    <source>
        <dbReference type="ARBA" id="ARBA00023212"/>
    </source>
</evidence>
<dbReference type="GO" id="GO:0000281">
    <property type="term" value="P:mitotic cytokinesis"/>
    <property type="evidence" value="ECO:0007669"/>
    <property type="project" value="InterPro"/>
</dbReference>
<evidence type="ECO:0000256" key="6">
    <source>
        <dbReference type="ARBA" id="ARBA00022701"/>
    </source>
</evidence>
<keyword evidence="6" id="KW-0493">Microtubule</keyword>
<keyword evidence="4" id="KW-0963">Cytoplasm</keyword>
<feature type="compositionally biased region" description="Basic and acidic residues" evidence="12">
    <location>
        <begin position="225"/>
        <end position="246"/>
    </location>
</feature>
<keyword evidence="11" id="KW-0131">Cell cycle</keyword>
<evidence type="ECO:0008006" key="15">
    <source>
        <dbReference type="Google" id="ProtNLM"/>
    </source>
</evidence>